<evidence type="ECO:0000313" key="2">
    <source>
        <dbReference type="Proteomes" id="UP000661607"/>
    </source>
</evidence>
<accession>A0ABR9KX64</accession>
<keyword evidence="2" id="KW-1185">Reference proteome</keyword>
<dbReference type="RefSeq" id="WP_192781612.1">
    <property type="nucleotide sequence ID" value="NZ_BAAASY010000032.1"/>
</dbReference>
<dbReference type="Gene3D" id="3.30.1330.70">
    <property type="entry name" value="Holliday junction resolvase RusA"/>
    <property type="match status" value="1"/>
</dbReference>
<comment type="caution">
    <text evidence="1">The sequence shown here is derived from an EMBL/GenBank/DDBJ whole genome shotgun (WGS) entry which is preliminary data.</text>
</comment>
<protein>
    <submittedName>
        <fullName evidence="1">Uncharacterized protein</fullName>
    </submittedName>
</protein>
<reference evidence="1 2" key="1">
    <citation type="submission" date="2020-10" db="EMBL/GenBank/DDBJ databases">
        <title>Sequencing the genomes of 1000 actinobacteria strains.</title>
        <authorList>
            <person name="Klenk H.-P."/>
        </authorList>
    </citation>
    <scope>NUCLEOTIDE SEQUENCE [LARGE SCALE GENOMIC DNA]</scope>
    <source>
        <strain evidence="1 2">DSM 43748</strain>
    </source>
</reference>
<dbReference type="SUPFAM" id="SSF103084">
    <property type="entry name" value="Holliday junction resolvase RusA"/>
    <property type="match status" value="1"/>
</dbReference>
<organism evidence="1 2">
    <name type="scientific">Nonomuraea africana</name>
    <dbReference type="NCBI Taxonomy" id="46171"/>
    <lineage>
        <taxon>Bacteria</taxon>
        <taxon>Bacillati</taxon>
        <taxon>Actinomycetota</taxon>
        <taxon>Actinomycetes</taxon>
        <taxon>Streptosporangiales</taxon>
        <taxon>Streptosporangiaceae</taxon>
        <taxon>Nonomuraea</taxon>
    </lineage>
</organism>
<dbReference type="Proteomes" id="UP000661607">
    <property type="component" value="Unassembled WGS sequence"/>
</dbReference>
<sequence length="144" mass="16192">MTTDPERPSEPPVYVLELPAGTKLLNANDRTHWRAQRPLKKNLRDTACWLARAAKIPAMQRARMVGVFEPPDNRRRDPANWAPSWKAVVDGVVDAGVLPDDNSKYLEGPYPELGEVHPKGRLVLYIYDLSDVPASTPVMPRPRT</sequence>
<dbReference type="EMBL" id="JADBEF010000002">
    <property type="protein sequence ID" value="MBE1566612.1"/>
    <property type="molecule type" value="Genomic_DNA"/>
</dbReference>
<evidence type="ECO:0000313" key="1">
    <source>
        <dbReference type="EMBL" id="MBE1566612.1"/>
    </source>
</evidence>
<name>A0ABR9KX64_9ACTN</name>
<dbReference type="InterPro" id="IPR036614">
    <property type="entry name" value="RusA-like_sf"/>
</dbReference>
<gene>
    <name evidence="1" type="ORF">H4W81_009484</name>
</gene>
<proteinExistence type="predicted"/>